<evidence type="ECO:0000313" key="4">
    <source>
        <dbReference type="EMBL" id="CAF1022309.1"/>
    </source>
</evidence>
<dbReference type="Pfam" id="PF13499">
    <property type="entry name" value="EF-hand_7"/>
    <property type="match status" value="1"/>
</dbReference>
<proteinExistence type="predicted"/>
<dbReference type="InterPro" id="IPR002048">
    <property type="entry name" value="EF_hand_dom"/>
</dbReference>
<feature type="domain" description="EF-hand" evidence="3">
    <location>
        <begin position="129"/>
        <end position="164"/>
    </location>
</feature>
<reference evidence="4" key="1">
    <citation type="submission" date="2021-02" db="EMBL/GenBank/DDBJ databases">
        <authorList>
            <person name="Nowell W R."/>
        </authorList>
    </citation>
    <scope>NUCLEOTIDE SEQUENCE</scope>
</reference>
<dbReference type="InterPro" id="IPR028846">
    <property type="entry name" value="Recoverin"/>
</dbReference>
<name>A0A814IG44_ADIRI</name>
<dbReference type="InterPro" id="IPR011992">
    <property type="entry name" value="EF-hand-dom_pair"/>
</dbReference>
<dbReference type="OrthoDB" id="191686at2759"/>
<evidence type="ECO:0000256" key="1">
    <source>
        <dbReference type="ARBA" id="ARBA00022723"/>
    </source>
</evidence>
<dbReference type="PANTHER" id="PTHR23055:SF167">
    <property type="entry name" value="EF-HAND DOMAIN-CONTAINING PROTEIN"/>
    <property type="match status" value="1"/>
</dbReference>
<evidence type="ECO:0000313" key="5">
    <source>
        <dbReference type="Proteomes" id="UP000663852"/>
    </source>
</evidence>
<gene>
    <name evidence="4" type="ORF">EDS130_LOCUS15965</name>
</gene>
<dbReference type="SUPFAM" id="SSF47473">
    <property type="entry name" value="EF-hand"/>
    <property type="match status" value="1"/>
</dbReference>
<dbReference type="PRINTS" id="PR00450">
    <property type="entry name" value="RECOVERIN"/>
</dbReference>
<evidence type="ECO:0000256" key="2">
    <source>
        <dbReference type="ARBA" id="ARBA00022737"/>
    </source>
</evidence>
<accession>A0A814IG44</accession>
<keyword evidence="1" id="KW-0479">Metal-binding</keyword>
<dbReference type="Proteomes" id="UP000663852">
    <property type="component" value="Unassembled WGS sequence"/>
</dbReference>
<dbReference type="PANTHER" id="PTHR23055">
    <property type="entry name" value="CALCIUM BINDING PROTEINS"/>
    <property type="match status" value="1"/>
</dbReference>
<evidence type="ECO:0000259" key="3">
    <source>
        <dbReference type="PROSITE" id="PS50222"/>
    </source>
</evidence>
<keyword evidence="2" id="KW-0677">Repeat</keyword>
<dbReference type="PROSITE" id="PS50222">
    <property type="entry name" value="EF_HAND_2"/>
    <property type="match status" value="2"/>
</dbReference>
<comment type="caution">
    <text evidence="4">The sequence shown here is derived from an EMBL/GenBank/DDBJ whole genome shotgun (WGS) entry which is preliminary data.</text>
</comment>
<sequence>MFDISTELKITSRMGVAMVINTRIGGNTDYVDDGVETLKRYKPRSLDELATRTKFSKKEIQLIYQGFKQECPSGTVNEETFKNIYGQFFPFADTSTYAHLIFSTFDLRSAGFVTFEDFLVCLSTLCRGTIEERLKWIFALYDTKKSGKLTNDDFYLILCAIYSLLGNVANRHYDHETIREHTMNVFQKFDKLHRGYLTVQDFVSYCLKDPLIIQSIESLRTTV</sequence>
<dbReference type="Gene3D" id="1.10.238.10">
    <property type="entry name" value="EF-hand"/>
    <property type="match status" value="1"/>
</dbReference>
<dbReference type="EMBL" id="CAJNOJ010000068">
    <property type="protein sequence ID" value="CAF1022309.1"/>
    <property type="molecule type" value="Genomic_DNA"/>
</dbReference>
<dbReference type="GO" id="GO:0005509">
    <property type="term" value="F:calcium ion binding"/>
    <property type="evidence" value="ECO:0007669"/>
    <property type="project" value="InterPro"/>
</dbReference>
<organism evidence="4 5">
    <name type="scientific">Adineta ricciae</name>
    <name type="common">Rotifer</name>
    <dbReference type="NCBI Taxonomy" id="249248"/>
    <lineage>
        <taxon>Eukaryota</taxon>
        <taxon>Metazoa</taxon>
        <taxon>Spiralia</taxon>
        <taxon>Gnathifera</taxon>
        <taxon>Rotifera</taxon>
        <taxon>Eurotatoria</taxon>
        <taxon>Bdelloidea</taxon>
        <taxon>Adinetida</taxon>
        <taxon>Adinetidae</taxon>
        <taxon>Adineta</taxon>
    </lineage>
</organism>
<dbReference type="AlphaFoldDB" id="A0A814IG44"/>
<dbReference type="CDD" id="cd00051">
    <property type="entry name" value="EFh"/>
    <property type="match status" value="1"/>
</dbReference>
<protein>
    <recommendedName>
        <fullName evidence="3">EF-hand domain-containing protein</fullName>
    </recommendedName>
</protein>
<feature type="domain" description="EF-hand" evidence="3">
    <location>
        <begin position="93"/>
        <end position="128"/>
    </location>
</feature>